<dbReference type="STRING" id="1764295.A0A5B8N220"/>
<dbReference type="Gene3D" id="3.40.50.1000">
    <property type="entry name" value="HAD superfamily/HAD-like"/>
    <property type="match status" value="1"/>
</dbReference>
<organism evidence="1 2">
    <name type="scientific">Chloropicon primus</name>
    <dbReference type="NCBI Taxonomy" id="1764295"/>
    <lineage>
        <taxon>Eukaryota</taxon>
        <taxon>Viridiplantae</taxon>
        <taxon>Chlorophyta</taxon>
        <taxon>Chloropicophyceae</taxon>
        <taxon>Chloropicales</taxon>
        <taxon>Chloropicaceae</taxon>
        <taxon>Chloropicon</taxon>
    </lineage>
</organism>
<dbReference type="SUPFAM" id="SSF56784">
    <property type="entry name" value="HAD-like"/>
    <property type="match status" value="1"/>
</dbReference>
<accession>A0A5B8N220</accession>
<dbReference type="PANTHER" id="PTHR43885:SF1">
    <property type="entry name" value="SUPERFAMILY HYDROLASE, PUTATIVE (AFU_ORTHOLOGUE AFUA_4G13290)-RELATED"/>
    <property type="match status" value="1"/>
</dbReference>
<sequence length="246" mass="26386">MILVTFDVDGTLIESEGLHANKLHKEAFSFGFKSVFGLETSIDEGVKHHGMTDPLIIQAVLEHHKLKVTQDTMKQVQDSMVTHALGAAKEADTGLRALEGTQELLDKLNSAGMIVALTTGNLEPIAWLKMDALGLKPSFSVPLVGGFGSDYWGGDISKGGEDRAQLLRIARKRAGDVAAHFHFGDSPYDISAAELAGATPIGVTTGVFSEKELRDASKDPESLLVLESLRDADAILDFVASKSKNE</sequence>
<reference evidence="1 2" key="1">
    <citation type="submission" date="2018-07" db="EMBL/GenBank/DDBJ databases">
        <title>The complete nuclear genome of the prasinophyte Chloropicon primus (CCMP1205).</title>
        <authorList>
            <person name="Pombert J.-F."/>
            <person name="Otis C."/>
            <person name="Turmel M."/>
            <person name="Lemieux C."/>
        </authorList>
    </citation>
    <scope>NUCLEOTIDE SEQUENCE [LARGE SCALE GENOMIC DNA]</scope>
    <source>
        <strain evidence="1 2">CCMP1205</strain>
    </source>
</reference>
<name>A0A5B8N220_9CHLO</name>
<protein>
    <submittedName>
        <fullName evidence="1">Putative haloacid dehalogenase</fullName>
    </submittedName>
</protein>
<evidence type="ECO:0000313" key="1">
    <source>
        <dbReference type="EMBL" id="QDZ25900.1"/>
    </source>
</evidence>
<proteinExistence type="predicted"/>
<dbReference type="PANTHER" id="PTHR43885">
    <property type="entry name" value="HALOACID DEHALOGENASE-LIKE HYDROLASE"/>
    <property type="match status" value="1"/>
</dbReference>
<dbReference type="Proteomes" id="UP000316726">
    <property type="component" value="Chromosome 19"/>
</dbReference>
<evidence type="ECO:0000313" key="2">
    <source>
        <dbReference type="Proteomes" id="UP000316726"/>
    </source>
</evidence>
<dbReference type="OrthoDB" id="40579at2759"/>
<dbReference type="Pfam" id="PF00702">
    <property type="entry name" value="Hydrolase"/>
    <property type="match status" value="1"/>
</dbReference>
<dbReference type="EMBL" id="CP031052">
    <property type="protein sequence ID" value="QDZ25900.1"/>
    <property type="molecule type" value="Genomic_DNA"/>
</dbReference>
<dbReference type="InterPro" id="IPR023214">
    <property type="entry name" value="HAD_sf"/>
</dbReference>
<gene>
    <name evidence="1" type="ORF">A3770_19p84180</name>
</gene>
<dbReference type="Gene3D" id="1.10.150.240">
    <property type="entry name" value="Putative phosphatase, domain 2"/>
    <property type="match status" value="1"/>
</dbReference>
<dbReference type="AlphaFoldDB" id="A0A5B8N220"/>
<dbReference type="InterPro" id="IPR036412">
    <property type="entry name" value="HAD-like_sf"/>
</dbReference>
<keyword evidence="2" id="KW-1185">Reference proteome</keyword>
<dbReference type="InterPro" id="IPR023198">
    <property type="entry name" value="PGP-like_dom2"/>
</dbReference>